<evidence type="ECO:0000256" key="1">
    <source>
        <dbReference type="SAM" id="Phobius"/>
    </source>
</evidence>
<reference evidence="2" key="1">
    <citation type="submission" date="2019-05" db="EMBL/GenBank/DDBJ databases">
        <title>Annotation for the trematode Paragonimus heterotremus.</title>
        <authorList>
            <person name="Choi Y.-J."/>
        </authorList>
    </citation>
    <scope>NUCLEOTIDE SEQUENCE</scope>
    <source>
        <strain evidence="2">LC</strain>
    </source>
</reference>
<evidence type="ECO:0000313" key="3">
    <source>
        <dbReference type="Proteomes" id="UP000748531"/>
    </source>
</evidence>
<dbReference type="Proteomes" id="UP000748531">
    <property type="component" value="Unassembled WGS sequence"/>
</dbReference>
<gene>
    <name evidence="2" type="ORF">PHET_06690</name>
</gene>
<keyword evidence="3" id="KW-1185">Reference proteome</keyword>
<dbReference type="OrthoDB" id="8912589at2759"/>
<evidence type="ECO:0000313" key="2">
    <source>
        <dbReference type="EMBL" id="KAF5399934.1"/>
    </source>
</evidence>
<keyword evidence="1" id="KW-0472">Membrane</keyword>
<comment type="caution">
    <text evidence="2">The sequence shown here is derived from an EMBL/GenBank/DDBJ whole genome shotgun (WGS) entry which is preliminary data.</text>
</comment>
<sequence>MRMVGPSDQQRPLVTTSCDGSGQKYRVRVRDPSCRQPQIVWGRLLCRTCCPGFCWSILWILLWLLAWPAAFLLAVLEVFLIPFCVCFENAKTACEYIDRIYKIFAFDPVDNARYMRPLFYRNRIPVPVVELEGAECV</sequence>
<feature type="transmembrane region" description="Helical" evidence="1">
    <location>
        <begin position="44"/>
        <end position="65"/>
    </location>
</feature>
<accession>A0A8J4T8D1</accession>
<dbReference type="EMBL" id="LUCH01003599">
    <property type="protein sequence ID" value="KAF5399934.1"/>
    <property type="molecule type" value="Genomic_DNA"/>
</dbReference>
<protein>
    <submittedName>
        <fullName evidence="2">Uncharacterized protein</fullName>
    </submittedName>
</protein>
<dbReference type="AlphaFoldDB" id="A0A8J4T8D1"/>
<organism evidence="2 3">
    <name type="scientific">Paragonimus heterotremus</name>
    <dbReference type="NCBI Taxonomy" id="100268"/>
    <lineage>
        <taxon>Eukaryota</taxon>
        <taxon>Metazoa</taxon>
        <taxon>Spiralia</taxon>
        <taxon>Lophotrochozoa</taxon>
        <taxon>Platyhelminthes</taxon>
        <taxon>Trematoda</taxon>
        <taxon>Digenea</taxon>
        <taxon>Plagiorchiida</taxon>
        <taxon>Troglotremata</taxon>
        <taxon>Troglotrematidae</taxon>
        <taxon>Paragonimus</taxon>
    </lineage>
</organism>
<name>A0A8J4T8D1_9TREM</name>
<proteinExistence type="predicted"/>
<keyword evidence="1" id="KW-0812">Transmembrane</keyword>
<keyword evidence="1" id="KW-1133">Transmembrane helix</keyword>